<dbReference type="FunCoup" id="A8WYW8">
    <property type="interactions" value="490"/>
</dbReference>
<dbReference type="AlphaFoldDB" id="A8WYW8"/>
<gene>
    <name evidence="4" type="primary">srh-95</name>
    <name evidence="2 4" type="ORF">CBG04965</name>
    <name evidence="2" type="ORF">CBG_04965</name>
</gene>
<accession>A8WYW8</accession>
<evidence type="ECO:0000313" key="4">
    <source>
        <dbReference type="WormBase" id="CBG04965"/>
    </source>
</evidence>
<evidence type="ECO:0000313" key="3">
    <source>
        <dbReference type="Proteomes" id="UP000008549"/>
    </source>
</evidence>
<feature type="transmembrane region" description="Helical" evidence="1">
    <location>
        <begin position="71"/>
        <end position="104"/>
    </location>
</feature>
<evidence type="ECO:0000313" key="2">
    <source>
        <dbReference type="EMBL" id="CAP25576.2"/>
    </source>
</evidence>
<feature type="transmembrane region" description="Helical" evidence="1">
    <location>
        <begin position="258"/>
        <end position="280"/>
    </location>
</feature>
<feature type="transmembrane region" description="Helical" evidence="1">
    <location>
        <begin position="151"/>
        <end position="171"/>
    </location>
</feature>
<sequence>MAQTLSEYHATNYSRCVLDYHFLATWQGLAYASHIIQAISLPFQVLTFYVILSHTPVHMKGVKWSIVMNHFWCTLLDFIICMLSTPYVFLRFLAFLGVGVFSWLGIPYLYQLYVAIFIAFCASGSYIYLFESRSNSVLENRFKFTQTQNRILYHLLIFISDLPLYLLFLNVPVNQEEAKLEVLKLDPCPTSEYFFADVLLITSDATTIHFFTWVLIPLLLFHSLSHVLFHATCTVYYIFIAPSKSTSAHTRQIQRQFFIGLIFQTGIPVVLLVAPISYSIMAFLLDNLDQEWMNLAVIISGLHGFGESLVVILVHSSYRNAVWRMIPKFGRDEKVVFTRKMSKPLSRL</sequence>
<dbReference type="OMA" id="IMIHAVL"/>
<feature type="transmembrane region" description="Helical" evidence="1">
    <location>
        <begin position="292"/>
        <end position="314"/>
    </location>
</feature>
<dbReference type="Proteomes" id="UP000008549">
    <property type="component" value="Unassembled WGS sequence"/>
</dbReference>
<organism evidence="2 3">
    <name type="scientific">Caenorhabditis briggsae</name>
    <dbReference type="NCBI Taxonomy" id="6238"/>
    <lineage>
        <taxon>Eukaryota</taxon>
        <taxon>Metazoa</taxon>
        <taxon>Ecdysozoa</taxon>
        <taxon>Nematoda</taxon>
        <taxon>Chromadorea</taxon>
        <taxon>Rhabditida</taxon>
        <taxon>Rhabditina</taxon>
        <taxon>Rhabditomorpha</taxon>
        <taxon>Rhabditoidea</taxon>
        <taxon>Rhabditidae</taxon>
        <taxon>Peloderinae</taxon>
        <taxon>Caenorhabditis</taxon>
    </lineage>
</organism>
<feature type="transmembrane region" description="Helical" evidence="1">
    <location>
        <begin position="110"/>
        <end position="130"/>
    </location>
</feature>
<dbReference type="HOGENOM" id="CLU_042960_0_0_1"/>
<keyword evidence="1" id="KW-0812">Transmembrane</keyword>
<proteinExistence type="predicted"/>
<keyword evidence="1" id="KW-0472">Membrane</keyword>
<dbReference type="EMBL" id="HE601135">
    <property type="protein sequence ID" value="CAP25576.2"/>
    <property type="molecule type" value="Genomic_DNA"/>
</dbReference>
<dbReference type="InterPro" id="IPR019422">
    <property type="entry name" value="7TM_GPCR_serpentine_rcpt_Srh"/>
</dbReference>
<feature type="transmembrane region" description="Helical" evidence="1">
    <location>
        <begin position="210"/>
        <end position="238"/>
    </location>
</feature>
<protein>
    <submittedName>
        <fullName evidence="2">Protein CBG04965</fullName>
    </submittedName>
</protein>
<dbReference type="Pfam" id="PF10318">
    <property type="entry name" value="7TM_GPCR_Srh"/>
    <property type="match status" value="1"/>
</dbReference>
<name>A8WYW8_CAEBR</name>
<keyword evidence="1" id="KW-1133">Transmembrane helix</keyword>
<reference evidence="2 3" key="2">
    <citation type="journal article" date="2011" name="PLoS Genet.">
        <title>Caenorhabditis briggsae recombinant inbred line genotypes reveal inter-strain incompatibility and the evolution of recombination.</title>
        <authorList>
            <person name="Ross J.A."/>
            <person name="Koboldt D.C."/>
            <person name="Staisch J.E."/>
            <person name="Chamberlin H.M."/>
            <person name="Gupta B.P."/>
            <person name="Miller R.D."/>
            <person name="Baird S.E."/>
            <person name="Haag E.S."/>
        </authorList>
    </citation>
    <scope>NUCLEOTIDE SEQUENCE [LARGE SCALE GENOMIC DNA]</scope>
    <source>
        <strain evidence="2 3">AF16</strain>
    </source>
</reference>
<dbReference type="InParanoid" id="A8WYW8"/>
<dbReference type="WormBase" id="CBG04965">
    <property type="protein sequence ID" value="CBP31127"/>
    <property type="gene ID" value="WBGene00027545"/>
    <property type="gene designation" value="Cbr-srh-95"/>
</dbReference>
<dbReference type="InterPro" id="IPR053220">
    <property type="entry name" value="Nematode_rcpt-like_serp_H"/>
</dbReference>
<dbReference type="PANTHER" id="PTHR22941">
    <property type="entry name" value="SERPENTINE RECEPTOR"/>
    <property type="match status" value="1"/>
</dbReference>
<dbReference type="PANTHER" id="PTHR22941:SF51">
    <property type="entry name" value="SERPENTINE RECEPTOR, CLASS H-RELATED"/>
    <property type="match status" value="1"/>
</dbReference>
<feature type="transmembrane region" description="Helical" evidence="1">
    <location>
        <begin position="29"/>
        <end position="51"/>
    </location>
</feature>
<dbReference type="STRING" id="6238.A8WYW8"/>
<reference evidence="2 3" key="1">
    <citation type="journal article" date="2003" name="PLoS Biol.">
        <title>The genome sequence of Caenorhabditis briggsae: a platform for comparative genomics.</title>
        <authorList>
            <person name="Stein L.D."/>
            <person name="Bao Z."/>
            <person name="Blasiar D."/>
            <person name="Blumenthal T."/>
            <person name="Brent M.R."/>
            <person name="Chen N."/>
            <person name="Chinwalla A."/>
            <person name="Clarke L."/>
            <person name="Clee C."/>
            <person name="Coghlan A."/>
            <person name="Coulson A."/>
            <person name="D'Eustachio P."/>
            <person name="Fitch D.H."/>
            <person name="Fulton L.A."/>
            <person name="Fulton R.E."/>
            <person name="Griffiths-Jones S."/>
            <person name="Harris T.W."/>
            <person name="Hillier L.W."/>
            <person name="Kamath R."/>
            <person name="Kuwabara P.E."/>
            <person name="Mardis E.R."/>
            <person name="Marra M.A."/>
            <person name="Miner T.L."/>
            <person name="Minx P."/>
            <person name="Mullikin J.C."/>
            <person name="Plumb R.W."/>
            <person name="Rogers J."/>
            <person name="Schein J.E."/>
            <person name="Sohrmann M."/>
            <person name="Spieth J."/>
            <person name="Stajich J.E."/>
            <person name="Wei C."/>
            <person name="Willey D."/>
            <person name="Wilson R.K."/>
            <person name="Durbin R."/>
            <person name="Waterston R.H."/>
        </authorList>
    </citation>
    <scope>NUCLEOTIDE SEQUENCE [LARGE SCALE GENOMIC DNA]</scope>
    <source>
        <strain evidence="2 3">AF16</strain>
    </source>
</reference>
<keyword evidence="3" id="KW-1185">Reference proteome</keyword>
<evidence type="ECO:0000256" key="1">
    <source>
        <dbReference type="SAM" id="Phobius"/>
    </source>
</evidence>
<dbReference type="eggNOG" id="ENOG502TFHX">
    <property type="taxonomic scope" value="Eukaryota"/>
</dbReference>